<dbReference type="Proteomes" id="UP000606786">
    <property type="component" value="Unassembled WGS sequence"/>
</dbReference>
<dbReference type="AlphaFoldDB" id="A0A811V8B1"/>
<evidence type="ECO:0000313" key="1">
    <source>
        <dbReference type="EMBL" id="CAD7006705.1"/>
    </source>
</evidence>
<accession>A0A811V8B1</accession>
<reference evidence="1" key="1">
    <citation type="submission" date="2020-11" db="EMBL/GenBank/DDBJ databases">
        <authorList>
            <person name="Whitehead M."/>
        </authorList>
    </citation>
    <scope>NUCLEOTIDE SEQUENCE</scope>
    <source>
        <strain evidence="1">EGII</strain>
    </source>
</reference>
<comment type="caution">
    <text evidence="1">The sequence shown here is derived from an EMBL/GenBank/DDBJ whole genome shotgun (WGS) entry which is preliminary data.</text>
</comment>
<dbReference type="EMBL" id="CAJHJT010000034">
    <property type="protein sequence ID" value="CAD7006705.1"/>
    <property type="molecule type" value="Genomic_DNA"/>
</dbReference>
<proteinExistence type="predicted"/>
<keyword evidence="2" id="KW-1185">Reference proteome</keyword>
<evidence type="ECO:0000313" key="2">
    <source>
        <dbReference type="Proteomes" id="UP000606786"/>
    </source>
</evidence>
<protein>
    <submittedName>
        <fullName evidence="1">(Mediterranean fruit fly) hypothetical protein</fullName>
    </submittedName>
</protein>
<organism evidence="1 2">
    <name type="scientific">Ceratitis capitata</name>
    <name type="common">Mediterranean fruit fly</name>
    <name type="synonym">Tephritis capitata</name>
    <dbReference type="NCBI Taxonomy" id="7213"/>
    <lineage>
        <taxon>Eukaryota</taxon>
        <taxon>Metazoa</taxon>
        <taxon>Ecdysozoa</taxon>
        <taxon>Arthropoda</taxon>
        <taxon>Hexapoda</taxon>
        <taxon>Insecta</taxon>
        <taxon>Pterygota</taxon>
        <taxon>Neoptera</taxon>
        <taxon>Endopterygota</taxon>
        <taxon>Diptera</taxon>
        <taxon>Brachycera</taxon>
        <taxon>Muscomorpha</taxon>
        <taxon>Tephritoidea</taxon>
        <taxon>Tephritidae</taxon>
        <taxon>Ceratitis</taxon>
        <taxon>Ceratitis</taxon>
    </lineage>
</organism>
<sequence length="70" mass="8104">MQGTALRTWRRHFGPALEYHYVPPHQQVVAKCRGAQRNRKRQVASAKWQKASGKAKSTLEQMLKVNVIYI</sequence>
<name>A0A811V8B1_CERCA</name>
<gene>
    <name evidence="1" type="ORF">CCAP1982_LOCUS15004</name>
</gene>